<dbReference type="AlphaFoldDB" id="A0A0K1Q231"/>
<gene>
    <name evidence="2" type="ORF">AKJ09_06098</name>
</gene>
<dbReference type="STRING" id="1391654.AKJ09_06098"/>
<keyword evidence="3" id="KW-1185">Reference proteome</keyword>
<sequence length="248" mass="27274">MDSSVHFIEGDAADEGALRRTFEGAEKLFLAMANGPEQKALELRAVAVAREVGIRHIVKVSAPVVGPDVPVAIARMHFEIEQAIERSAMGFSHLRPYGFMQNTLALLPSIRATGTFFGAAGDAPLNRVDARDVADVAVFALTKPEPEQRAYVVTGPEAMTHDDLAERISALGRPVRYIDLGPDAYRAHLRRQPLPDWLVEHLVEIELLARVYPEMPNDTVLRTTGHPPRTTEAFLRENAEAFLGPHEG</sequence>
<dbReference type="InterPro" id="IPR036291">
    <property type="entry name" value="NAD(P)-bd_dom_sf"/>
</dbReference>
<feature type="domain" description="NmrA-like" evidence="1">
    <location>
        <begin position="3"/>
        <end position="207"/>
    </location>
</feature>
<protein>
    <recommendedName>
        <fullName evidence="1">NmrA-like domain-containing protein</fullName>
    </recommendedName>
</protein>
<dbReference type="InterPro" id="IPR051604">
    <property type="entry name" value="Ergot_Alk_Oxidoreductase"/>
</dbReference>
<dbReference type="PANTHER" id="PTHR43162:SF1">
    <property type="entry name" value="PRESTALK A DIFFERENTIATION PROTEIN A"/>
    <property type="match status" value="1"/>
</dbReference>
<dbReference type="Proteomes" id="UP000064967">
    <property type="component" value="Chromosome"/>
</dbReference>
<reference evidence="2 3" key="1">
    <citation type="submission" date="2015-08" db="EMBL/GenBank/DDBJ databases">
        <authorList>
            <person name="Babu N.S."/>
            <person name="Beckwith C.J."/>
            <person name="Beseler K.G."/>
            <person name="Brison A."/>
            <person name="Carone J.V."/>
            <person name="Caskin T.P."/>
            <person name="Diamond M."/>
            <person name="Durham M.E."/>
            <person name="Foxe J.M."/>
            <person name="Go M."/>
            <person name="Henderson B.A."/>
            <person name="Jones I.B."/>
            <person name="McGettigan J.A."/>
            <person name="Micheletti S.J."/>
            <person name="Nasrallah M.E."/>
            <person name="Ortiz D."/>
            <person name="Piller C.R."/>
            <person name="Privatt S.R."/>
            <person name="Schneider S.L."/>
            <person name="Sharp S."/>
            <person name="Smith T.C."/>
            <person name="Stanton J.D."/>
            <person name="Ullery H.E."/>
            <person name="Wilson R.J."/>
            <person name="Serrano M.G."/>
            <person name="Buck G."/>
            <person name="Lee V."/>
            <person name="Wang Y."/>
            <person name="Carvalho R."/>
            <person name="Voegtly L."/>
            <person name="Shi R."/>
            <person name="Duckworth R."/>
            <person name="Johnson A."/>
            <person name="Loviza R."/>
            <person name="Walstead R."/>
            <person name="Shah Z."/>
            <person name="Kiflezghi M."/>
            <person name="Wade K."/>
            <person name="Ball S.L."/>
            <person name="Bradley K.W."/>
            <person name="Asai D.J."/>
            <person name="Bowman C.A."/>
            <person name="Russell D.A."/>
            <person name="Pope W.H."/>
            <person name="Jacobs-Sera D."/>
            <person name="Hendrix R.W."/>
            <person name="Hatfull G.F."/>
        </authorList>
    </citation>
    <scope>NUCLEOTIDE SEQUENCE [LARGE SCALE GENOMIC DNA]</scope>
    <source>
        <strain evidence="2 3">DSM 27648</strain>
    </source>
</reference>
<evidence type="ECO:0000259" key="1">
    <source>
        <dbReference type="Pfam" id="PF05368"/>
    </source>
</evidence>
<dbReference type="Pfam" id="PF05368">
    <property type="entry name" value="NmrA"/>
    <property type="match status" value="1"/>
</dbReference>
<proteinExistence type="predicted"/>
<dbReference type="PANTHER" id="PTHR43162">
    <property type="match status" value="1"/>
</dbReference>
<dbReference type="SUPFAM" id="SSF51735">
    <property type="entry name" value="NAD(P)-binding Rossmann-fold domains"/>
    <property type="match status" value="1"/>
</dbReference>
<evidence type="ECO:0000313" key="3">
    <source>
        <dbReference type="Proteomes" id="UP000064967"/>
    </source>
</evidence>
<evidence type="ECO:0000313" key="2">
    <source>
        <dbReference type="EMBL" id="AKU99434.1"/>
    </source>
</evidence>
<dbReference type="KEGG" id="llu:AKJ09_06098"/>
<dbReference type="EMBL" id="CP012333">
    <property type="protein sequence ID" value="AKU99434.1"/>
    <property type="molecule type" value="Genomic_DNA"/>
</dbReference>
<accession>A0A0K1Q231</accession>
<name>A0A0K1Q231_9BACT</name>
<dbReference type="Gene3D" id="3.40.50.720">
    <property type="entry name" value="NAD(P)-binding Rossmann-like Domain"/>
    <property type="match status" value="1"/>
</dbReference>
<dbReference type="Gene3D" id="3.90.25.10">
    <property type="entry name" value="UDP-galactose 4-epimerase, domain 1"/>
    <property type="match status" value="1"/>
</dbReference>
<organism evidence="2 3">
    <name type="scientific">Labilithrix luteola</name>
    <dbReference type="NCBI Taxonomy" id="1391654"/>
    <lineage>
        <taxon>Bacteria</taxon>
        <taxon>Pseudomonadati</taxon>
        <taxon>Myxococcota</taxon>
        <taxon>Polyangia</taxon>
        <taxon>Polyangiales</taxon>
        <taxon>Labilitrichaceae</taxon>
        <taxon>Labilithrix</taxon>
    </lineage>
</organism>
<dbReference type="InterPro" id="IPR008030">
    <property type="entry name" value="NmrA-like"/>
</dbReference>